<accession>A0AAV4R8I6</accession>
<evidence type="ECO:0000313" key="2">
    <source>
        <dbReference type="EMBL" id="GIY18030.1"/>
    </source>
</evidence>
<keyword evidence="3" id="KW-1185">Reference proteome</keyword>
<feature type="coiled-coil region" evidence="1">
    <location>
        <begin position="75"/>
        <end position="105"/>
    </location>
</feature>
<sequence>MSIKIDVFKVKLKEVSKSKFAFKEIKALETELKQEFKKKQGELKLQEGKSAKTALSVIENFNRIVQFGSLLVDVYNKHKNDQANIEAINEAIEKQKTKSKNWKNTNRKFTPL</sequence>
<protein>
    <submittedName>
        <fullName evidence="2">Uncharacterized protein</fullName>
    </submittedName>
</protein>
<dbReference type="AlphaFoldDB" id="A0AAV4R8I6"/>
<organism evidence="2 3">
    <name type="scientific">Caerostris extrusa</name>
    <name type="common">Bark spider</name>
    <name type="synonym">Caerostris bankana</name>
    <dbReference type="NCBI Taxonomy" id="172846"/>
    <lineage>
        <taxon>Eukaryota</taxon>
        <taxon>Metazoa</taxon>
        <taxon>Ecdysozoa</taxon>
        <taxon>Arthropoda</taxon>
        <taxon>Chelicerata</taxon>
        <taxon>Arachnida</taxon>
        <taxon>Araneae</taxon>
        <taxon>Araneomorphae</taxon>
        <taxon>Entelegynae</taxon>
        <taxon>Araneoidea</taxon>
        <taxon>Araneidae</taxon>
        <taxon>Caerostris</taxon>
    </lineage>
</organism>
<dbReference type="Proteomes" id="UP001054945">
    <property type="component" value="Unassembled WGS sequence"/>
</dbReference>
<name>A0AAV4R8I6_CAEEX</name>
<comment type="caution">
    <text evidence="2">The sequence shown here is derived from an EMBL/GenBank/DDBJ whole genome shotgun (WGS) entry which is preliminary data.</text>
</comment>
<gene>
    <name evidence="2" type="ORF">CEXT_427191</name>
</gene>
<keyword evidence="1" id="KW-0175">Coiled coil</keyword>
<proteinExistence type="predicted"/>
<evidence type="ECO:0000313" key="3">
    <source>
        <dbReference type="Proteomes" id="UP001054945"/>
    </source>
</evidence>
<reference evidence="2 3" key="1">
    <citation type="submission" date="2021-06" db="EMBL/GenBank/DDBJ databases">
        <title>Caerostris extrusa draft genome.</title>
        <authorList>
            <person name="Kono N."/>
            <person name="Arakawa K."/>
        </authorList>
    </citation>
    <scope>NUCLEOTIDE SEQUENCE [LARGE SCALE GENOMIC DNA]</scope>
</reference>
<dbReference type="EMBL" id="BPLR01007573">
    <property type="protein sequence ID" value="GIY18030.1"/>
    <property type="molecule type" value="Genomic_DNA"/>
</dbReference>
<evidence type="ECO:0000256" key="1">
    <source>
        <dbReference type="SAM" id="Coils"/>
    </source>
</evidence>